<dbReference type="InParanoid" id="A0A1X7SHN3"/>
<dbReference type="AlphaFoldDB" id="A0A1X7SHN3"/>
<sequence length="61" mass="7114">DQAEVKMKYQVECYSRLKLEIYILVPNLSQDVHVSVISSVKVTTFVIKNKNDYEDYTNCNP</sequence>
<name>A0A1X7SHN3_AMPQE</name>
<protein>
    <submittedName>
        <fullName evidence="1">Uncharacterized protein</fullName>
    </submittedName>
</protein>
<organism evidence="1">
    <name type="scientific">Amphimedon queenslandica</name>
    <name type="common">Sponge</name>
    <dbReference type="NCBI Taxonomy" id="400682"/>
    <lineage>
        <taxon>Eukaryota</taxon>
        <taxon>Metazoa</taxon>
        <taxon>Porifera</taxon>
        <taxon>Demospongiae</taxon>
        <taxon>Heteroscleromorpha</taxon>
        <taxon>Haplosclerida</taxon>
        <taxon>Niphatidae</taxon>
        <taxon>Amphimedon</taxon>
    </lineage>
</organism>
<dbReference type="EnsemblMetazoa" id="Aqu2.1.01549_001">
    <property type="protein sequence ID" value="Aqu2.1.01549_001"/>
    <property type="gene ID" value="Aqu2.1.01549"/>
</dbReference>
<proteinExistence type="predicted"/>
<evidence type="ECO:0000313" key="1">
    <source>
        <dbReference type="EnsemblMetazoa" id="Aqu2.1.01549_001"/>
    </source>
</evidence>
<reference evidence="1" key="1">
    <citation type="submission" date="2017-05" db="UniProtKB">
        <authorList>
            <consortium name="EnsemblMetazoa"/>
        </authorList>
    </citation>
    <scope>IDENTIFICATION</scope>
</reference>
<accession>A0A1X7SHN3</accession>